<organism evidence="5 6">
    <name type="scientific">Candidatus Eisenbergiella intestinigallinarum</name>
    <dbReference type="NCBI Taxonomy" id="2838549"/>
    <lineage>
        <taxon>Bacteria</taxon>
        <taxon>Bacillati</taxon>
        <taxon>Bacillota</taxon>
        <taxon>Clostridia</taxon>
        <taxon>Lachnospirales</taxon>
        <taxon>Lachnospiraceae</taxon>
        <taxon>Eisenbergiella</taxon>
    </lineage>
</organism>
<evidence type="ECO:0000256" key="2">
    <source>
        <dbReference type="ARBA" id="ARBA00022603"/>
    </source>
</evidence>
<dbReference type="Proteomes" id="UP000823922">
    <property type="component" value="Unassembled WGS sequence"/>
</dbReference>
<dbReference type="PANTHER" id="PTHR44942">
    <property type="entry name" value="METHYLTRANSF_11 DOMAIN-CONTAINING PROTEIN"/>
    <property type="match status" value="1"/>
</dbReference>
<keyword evidence="2 5" id="KW-0489">Methyltransferase</keyword>
<dbReference type="InterPro" id="IPR029063">
    <property type="entry name" value="SAM-dependent_MTases_sf"/>
</dbReference>
<dbReference type="EMBL" id="DWVS01000398">
    <property type="protein sequence ID" value="HJC89339.1"/>
    <property type="molecule type" value="Genomic_DNA"/>
</dbReference>
<evidence type="ECO:0000313" key="6">
    <source>
        <dbReference type="Proteomes" id="UP000823922"/>
    </source>
</evidence>
<name>A0A9D2TUM5_9FIRM</name>
<dbReference type="GO" id="GO:0032259">
    <property type="term" value="P:methylation"/>
    <property type="evidence" value="ECO:0007669"/>
    <property type="project" value="UniProtKB-KW"/>
</dbReference>
<dbReference type="InterPro" id="IPR051052">
    <property type="entry name" value="Diverse_substrate_MTase"/>
</dbReference>
<comment type="caution">
    <text evidence="5">The sequence shown here is derived from an EMBL/GenBank/DDBJ whole genome shotgun (WGS) entry which is preliminary data.</text>
</comment>
<dbReference type="AlphaFoldDB" id="A0A9D2TUM5"/>
<evidence type="ECO:0000313" key="5">
    <source>
        <dbReference type="EMBL" id="HJC89339.1"/>
    </source>
</evidence>
<gene>
    <name evidence="5" type="ORF">H9926_15185</name>
</gene>
<dbReference type="Pfam" id="PF08241">
    <property type="entry name" value="Methyltransf_11"/>
    <property type="match status" value="1"/>
</dbReference>
<dbReference type="SUPFAM" id="SSF53335">
    <property type="entry name" value="S-adenosyl-L-methionine-dependent methyltransferases"/>
    <property type="match status" value="1"/>
</dbReference>
<evidence type="ECO:0000256" key="3">
    <source>
        <dbReference type="ARBA" id="ARBA00022679"/>
    </source>
</evidence>
<dbReference type="CDD" id="cd02440">
    <property type="entry name" value="AdoMet_MTases"/>
    <property type="match status" value="1"/>
</dbReference>
<reference evidence="5" key="1">
    <citation type="journal article" date="2021" name="PeerJ">
        <title>Extensive microbial diversity within the chicken gut microbiome revealed by metagenomics and culture.</title>
        <authorList>
            <person name="Gilroy R."/>
            <person name="Ravi A."/>
            <person name="Getino M."/>
            <person name="Pursley I."/>
            <person name="Horton D.L."/>
            <person name="Alikhan N.F."/>
            <person name="Baker D."/>
            <person name="Gharbi K."/>
            <person name="Hall N."/>
            <person name="Watson M."/>
            <person name="Adriaenssens E.M."/>
            <person name="Foster-Nyarko E."/>
            <person name="Jarju S."/>
            <person name="Secka A."/>
            <person name="Antonio M."/>
            <person name="Oren A."/>
            <person name="Chaudhuri R.R."/>
            <person name="La Ragione R."/>
            <person name="Hildebrand F."/>
            <person name="Pallen M.J."/>
        </authorList>
    </citation>
    <scope>NUCLEOTIDE SEQUENCE</scope>
    <source>
        <strain evidence="5">ChiBcec1-1630</strain>
    </source>
</reference>
<sequence length="269" mass="30759">MRNRQIDHGLEFDWGRASEDYAKYRDIYPERFFQEIRGLGLCERGRNVLDLGTGTGVLPRHLSRFGAHFTGVDISENQIEQARRLTKEAGLDIDYVVSPAESVDFPDHTFDAVLACQCFMYFDKTKIFKKVHRLLKDNGHFCILFMAWLPGESEIARRSEELVLKYNPQWTGAHMKRVMPQMPEEAEGLFAVEQAGGFDLDLTFTRDSWNGRIRACRGIGASSLPEEEIARFEEEHLAFLAGVPEPFVIPHYATVLNLRRLFVPEGEGS</sequence>
<accession>A0A9D2TUM5</accession>
<dbReference type="PANTHER" id="PTHR44942:SF4">
    <property type="entry name" value="METHYLTRANSFERASE TYPE 11 DOMAIN-CONTAINING PROTEIN"/>
    <property type="match status" value="1"/>
</dbReference>
<protein>
    <submittedName>
        <fullName evidence="5">Class I SAM-dependent methyltransferase</fullName>
    </submittedName>
</protein>
<keyword evidence="3" id="KW-0808">Transferase</keyword>
<evidence type="ECO:0000259" key="4">
    <source>
        <dbReference type="Pfam" id="PF08241"/>
    </source>
</evidence>
<evidence type="ECO:0000256" key="1">
    <source>
        <dbReference type="ARBA" id="ARBA00008361"/>
    </source>
</evidence>
<feature type="domain" description="Methyltransferase type 11" evidence="4">
    <location>
        <begin position="49"/>
        <end position="143"/>
    </location>
</feature>
<comment type="similarity">
    <text evidence="1">Belongs to the methyltransferase superfamily.</text>
</comment>
<dbReference type="Gene3D" id="3.40.50.150">
    <property type="entry name" value="Vaccinia Virus protein VP39"/>
    <property type="match status" value="1"/>
</dbReference>
<reference evidence="5" key="2">
    <citation type="submission" date="2021-04" db="EMBL/GenBank/DDBJ databases">
        <authorList>
            <person name="Gilroy R."/>
        </authorList>
    </citation>
    <scope>NUCLEOTIDE SEQUENCE</scope>
    <source>
        <strain evidence="5">ChiBcec1-1630</strain>
    </source>
</reference>
<proteinExistence type="inferred from homology"/>
<dbReference type="GO" id="GO:0008757">
    <property type="term" value="F:S-adenosylmethionine-dependent methyltransferase activity"/>
    <property type="evidence" value="ECO:0007669"/>
    <property type="project" value="InterPro"/>
</dbReference>
<dbReference type="InterPro" id="IPR013216">
    <property type="entry name" value="Methyltransf_11"/>
</dbReference>